<keyword evidence="2 5" id="KW-0812">Transmembrane</keyword>
<keyword evidence="4 5" id="KW-0472">Membrane</keyword>
<dbReference type="Gene3D" id="1.10.3720.10">
    <property type="entry name" value="MetI-like"/>
    <property type="match status" value="1"/>
</dbReference>
<proteinExistence type="inferred from homology"/>
<feature type="transmembrane region" description="Helical" evidence="5">
    <location>
        <begin position="142"/>
        <end position="164"/>
    </location>
</feature>
<dbReference type="CDD" id="cd06261">
    <property type="entry name" value="TM_PBP2"/>
    <property type="match status" value="1"/>
</dbReference>
<dbReference type="PATRIC" id="fig|1114856.3.peg.1750"/>
<evidence type="ECO:0000259" key="6">
    <source>
        <dbReference type="PROSITE" id="PS50928"/>
    </source>
</evidence>
<dbReference type="Proteomes" id="UP000011599">
    <property type="component" value="Unassembled WGS sequence"/>
</dbReference>
<dbReference type="STRING" id="1114856.GCA_000383975_02099"/>
<comment type="subcellular location">
    <subcellularLocation>
        <location evidence="5">Cell membrane</location>
        <topology evidence="5">Multi-pass membrane protein</topology>
    </subcellularLocation>
    <subcellularLocation>
        <location evidence="1">Membrane</location>
        <topology evidence="1">Multi-pass membrane protein</topology>
    </subcellularLocation>
</comment>
<dbReference type="AlphaFoldDB" id="L9VXQ1"/>
<evidence type="ECO:0000256" key="3">
    <source>
        <dbReference type="ARBA" id="ARBA00022989"/>
    </source>
</evidence>
<keyword evidence="5" id="KW-0813">Transport</keyword>
<dbReference type="eggNOG" id="arCOG00751">
    <property type="taxonomic scope" value="Archaea"/>
</dbReference>
<gene>
    <name evidence="7" type="ORF">C496_08376</name>
</gene>
<keyword evidence="8" id="KW-1185">Reference proteome</keyword>
<protein>
    <submittedName>
        <fullName evidence="7">ABC transporter integral membrane subunit</fullName>
    </submittedName>
</protein>
<dbReference type="PANTHER" id="PTHR43376">
    <property type="entry name" value="OLIGOPEPTIDE TRANSPORT SYSTEM PERMEASE PROTEIN"/>
    <property type="match status" value="1"/>
</dbReference>
<dbReference type="PANTHER" id="PTHR43376:SF1">
    <property type="entry name" value="OLIGOPEPTIDE TRANSPORT SYSTEM PERMEASE PROTEIN"/>
    <property type="match status" value="1"/>
</dbReference>
<comment type="caution">
    <text evidence="7">The sequence shown here is derived from an EMBL/GenBank/DDBJ whole genome shotgun (WGS) entry which is preliminary data.</text>
</comment>
<evidence type="ECO:0000256" key="2">
    <source>
        <dbReference type="ARBA" id="ARBA00022692"/>
    </source>
</evidence>
<evidence type="ECO:0000313" key="7">
    <source>
        <dbReference type="EMBL" id="ELY41796.1"/>
    </source>
</evidence>
<dbReference type="RefSeq" id="WP_006089494.1">
    <property type="nucleotide sequence ID" value="NZ_AOHW01000026.1"/>
</dbReference>
<feature type="transmembrane region" description="Helical" evidence="5">
    <location>
        <begin position="104"/>
        <end position="130"/>
    </location>
</feature>
<dbReference type="InterPro" id="IPR035906">
    <property type="entry name" value="MetI-like_sf"/>
</dbReference>
<sequence>MNWYSRRVLQAILTVYAVLVLSFVFTRVLPGNAGDILRARLEDEGGMSSAEIDRQVERFMNMHPDDPIHVAFVDYMINVHQLDLGQSIWYGQSVNELIAVSLPWTLFIVSWGLFFSFFVGIVLGSVMAYYEGSKIDVGLTSYGMLAGSIPYYVFAIFLLIALSYRTGYFPTSGRVGSGLTPGFNWPFIRSVIHHATLPTLSIVLSGSIASFSMRGNSIRVLGADYIRVARLRGLPDRTIITQYVVRNAVLPMYTGFMISIGNIFGGVIILEMVFGYQGMGYYMAESVNTRDYPLMMGVFMVITVAVVVALLIADLTYPKLDPRIDASGEEL</sequence>
<feature type="transmembrane region" description="Helical" evidence="5">
    <location>
        <begin position="191"/>
        <end position="211"/>
    </location>
</feature>
<evidence type="ECO:0000256" key="4">
    <source>
        <dbReference type="ARBA" id="ARBA00023136"/>
    </source>
</evidence>
<keyword evidence="3 5" id="KW-1133">Transmembrane helix</keyword>
<reference evidence="7 8" key="1">
    <citation type="journal article" date="2014" name="PLoS Genet.">
        <title>Phylogenetically driven sequencing of extremely halophilic archaea reveals strategies for static and dynamic osmo-response.</title>
        <authorList>
            <person name="Becker E.A."/>
            <person name="Seitzer P.M."/>
            <person name="Tritt A."/>
            <person name="Larsen D."/>
            <person name="Krusor M."/>
            <person name="Yao A.I."/>
            <person name="Wu D."/>
            <person name="Madern D."/>
            <person name="Eisen J.A."/>
            <person name="Darling A.E."/>
            <person name="Facciotti M.T."/>
        </authorList>
    </citation>
    <scope>NUCLEOTIDE SEQUENCE [LARGE SCALE GENOMIC DNA]</scope>
    <source>
        <strain evidence="7 8">GA33</strain>
    </source>
</reference>
<evidence type="ECO:0000256" key="1">
    <source>
        <dbReference type="ARBA" id="ARBA00004141"/>
    </source>
</evidence>
<dbReference type="InterPro" id="IPR000515">
    <property type="entry name" value="MetI-like"/>
</dbReference>
<accession>L9VXQ1</accession>
<feature type="domain" description="ABC transmembrane type-1" evidence="6">
    <location>
        <begin position="102"/>
        <end position="313"/>
    </location>
</feature>
<feature type="transmembrane region" description="Helical" evidence="5">
    <location>
        <begin position="294"/>
        <end position="313"/>
    </location>
</feature>
<organism evidence="7 8">
    <name type="scientific">Natronorubrum tibetense GA33</name>
    <dbReference type="NCBI Taxonomy" id="1114856"/>
    <lineage>
        <taxon>Archaea</taxon>
        <taxon>Methanobacteriati</taxon>
        <taxon>Methanobacteriota</taxon>
        <taxon>Stenosarchaea group</taxon>
        <taxon>Halobacteria</taxon>
        <taxon>Halobacteriales</taxon>
        <taxon>Natrialbaceae</taxon>
        <taxon>Natronorubrum</taxon>
    </lineage>
</organism>
<dbReference type="OrthoDB" id="44105at2157"/>
<dbReference type="SUPFAM" id="SSF161098">
    <property type="entry name" value="MetI-like"/>
    <property type="match status" value="1"/>
</dbReference>
<dbReference type="Pfam" id="PF00528">
    <property type="entry name" value="BPD_transp_1"/>
    <property type="match status" value="1"/>
</dbReference>
<evidence type="ECO:0000313" key="8">
    <source>
        <dbReference type="Proteomes" id="UP000011599"/>
    </source>
</evidence>
<dbReference type="GO" id="GO:0005886">
    <property type="term" value="C:plasma membrane"/>
    <property type="evidence" value="ECO:0007669"/>
    <property type="project" value="UniProtKB-SubCell"/>
</dbReference>
<feature type="transmembrane region" description="Helical" evidence="5">
    <location>
        <begin position="253"/>
        <end position="274"/>
    </location>
</feature>
<dbReference type="PROSITE" id="PS50928">
    <property type="entry name" value="ABC_TM1"/>
    <property type="match status" value="1"/>
</dbReference>
<evidence type="ECO:0000256" key="5">
    <source>
        <dbReference type="RuleBase" id="RU363032"/>
    </source>
</evidence>
<name>L9VXQ1_9EURY</name>
<feature type="transmembrane region" description="Helical" evidence="5">
    <location>
        <begin position="12"/>
        <end position="29"/>
    </location>
</feature>
<comment type="similarity">
    <text evidence="5">Belongs to the binding-protein-dependent transport system permease family.</text>
</comment>
<dbReference type="GO" id="GO:0055085">
    <property type="term" value="P:transmembrane transport"/>
    <property type="evidence" value="ECO:0007669"/>
    <property type="project" value="InterPro"/>
</dbReference>
<dbReference type="EMBL" id="AOHW01000026">
    <property type="protein sequence ID" value="ELY41796.1"/>
    <property type="molecule type" value="Genomic_DNA"/>
</dbReference>